<evidence type="ECO:0000256" key="2">
    <source>
        <dbReference type="SAM" id="Phobius"/>
    </source>
</evidence>
<accession>A0A538TRR0</accession>
<gene>
    <name evidence="3" type="ORF">E6K79_02880</name>
</gene>
<name>A0A538TRR0_UNCEI</name>
<keyword evidence="2" id="KW-1133">Transmembrane helix</keyword>
<keyword evidence="2" id="KW-0472">Membrane</keyword>
<evidence type="ECO:0000313" key="3">
    <source>
        <dbReference type="EMBL" id="TMQ66313.1"/>
    </source>
</evidence>
<dbReference type="Proteomes" id="UP000317691">
    <property type="component" value="Unassembled WGS sequence"/>
</dbReference>
<evidence type="ECO:0000313" key="4">
    <source>
        <dbReference type="Proteomes" id="UP000317691"/>
    </source>
</evidence>
<dbReference type="InterPro" id="IPR026444">
    <property type="entry name" value="Secre_tail"/>
</dbReference>
<feature type="region of interest" description="Disordered" evidence="1">
    <location>
        <begin position="70"/>
        <end position="91"/>
    </location>
</feature>
<organism evidence="3 4">
    <name type="scientific">Eiseniibacteriota bacterium</name>
    <dbReference type="NCBI Taxonomy" id="2212470"/>
    <lineage>
        <taxon>Bacteria</taxon>
        <taxon>Candidatus Eiseniibacteriota</taxon>
    </lineage>
</organism>
<dbReference type="NCBIfam" id="TIGR04183">
    <property type="entry name" value="Por_Secre_tail"/>
    <property type="match status" value="1"/>
</dbReference>
<feature type="region of interest" description="Disordered" evidence="1">
    <location>
        <begin position="23"/>
        <end position="43"/>
    </location>
</feature>
<feature type="transmembrane region" description="Helical" evidence="2">
    <location>
        <begin position="122"/>
        <end position="144"/>
    </location>
</feature>
<dbReference type="EMBL" id="VBOZ01000009">
    <property type="protein sequence ID" value="TMQ66313.1"/>
    <property type="molecule type" value="Genomic_DNA"/>
</dbReference>
<dbReference type="AlphaFoldDB" id="A0A538TRR0"/>
<dbReference type="Gene3D" id="2.60.40.4070">
    <property type="match status" value="1"/>
</dbReference>
<comment type="caution">
    <text evidence="3">The sequence shown here is derived from an EMBL/GenBank/DDBJ whole genome shotgun (WGS) entry which is preliminary data.</text>
</comment>
<evidence type="ECO:0000256" key="1">
    <source>
        <dbReference type="SAM" id="MobiDB-lite"/>
    </source>
</evidence>
<protein>
    <submittedName>
        <fullName evidence="3">T9SS type A sorting domain-containing protein</fullName>
    </submittedName>
</protein>
<sequence>MSFPMVYNPLRVQASIGRALTPGLGGAGASRTQQTTPISSWKTKQRVPGLSRFRLHLPCGGQLALEGHFHGSSERRSSQNCFPARRRSSGPRSCAFVKIPGWRPLHPILKPRHSSRRQSMRTLLKGALIATTLLVAVAAQAFAWHVSGRVFCEGNGLPAAGVEISVASTDGAAFTNSALTDNDGSFYVGLTDVPQCFRATIVLGSGQTPVNPASGYIDFCTTLSGADPVLTFVIASPTCSAPSGACWLTGGGAKFSSITGTKLGEHGPAHNWGGNVNPGCSPTAGDGGSWNHIDRDLRLHFHGQAITVVRCGNVEGIPPGSTSPRTPFNFIEFTGTGTLKGINGNKADYGTVNFFARCEDRNEPGSSGETDGSMKDRYFIRVYDNSGNTLLLLDQDGDPSTVDPVIITKGNMQIHVSSCDVPAATLAGTAPSRASIQPAGKATFEGISFVAGPNPTRGVSLMRFALPREANVRIAAFDVSGRLVRQILTSRVSAGEHSVSWNLRDMNGRQVGTGVYFVRMIVDGRAYGRAVTVMP</sequence>
<feature type="compositionally biased region" description="Polar residues" evidence="1">
    <location>
        <begin position="30"/>
        <end position="42"/>
    </location>
</feature>
<keyword evidence="2" id="KW-0812">Transmembrane</keyword>
<reference evidence="3 4" key="1">
    <citation type="journal article" date="2019" name="Nat. Microbiol.">
        <title>Mediterranean grassland soil C-N compound turnover is dependent on rainfall and depth, and is mediated by genomically divergent microorganisms.</title>
        <authorList>
            <person name="Diamond S."/>
            <person name="Andeer P.F."/>
            <person name="Li Z."/>
            <person name="Crits-Christoph A."/>
            <person name="Burstein D."/>
            <person name="Anantharaman K."/>
            <person name="Lane K.R."/>
            <person name="Thomas B.C."/>
            <person name="Pan C."/>
            <person name="Northen T.R."/>
            <person name="Banfield J.F."/>
        </authorList>
    </citation>
    <scope>NUCLEOTIDE SEQUENCE [LARGE SCALE GENOMIC DNA]</scope>
    <source>
        <strain evidence="3">WS_9</strain>
    </source>
</reference>
<proteinExistence type="predicted"/>